<evidence type="ECO:0000256" key="11">
    <source>
        <dbReference type="RuleBase" id="RU363112"/>
    </source>
</evidence>
<feature type="transmembrane region" description="Helical" evidence="11">
    <location>
        <begin position="413"/>
        <end position="436"/>
    </location>
</feature>
<keyword evidence="10 11" id="KW-0472">Membrane</keyword>
<evidence type="ECO:0000256" key="4">
    <source>
        <dbReference type="ARBA" id="ARBA00022502"/>
    </source>
</evidence>
<evidence type="ECO:0000256" key="9">
    <source>
        <dbReference type="ARBA" id="ARBA00022989"/>
    </source>
</evidence>
<dbReference type="VEuPathDB" id="FungiDB:DD237_002745"/>
<comment type="similarity">
    <text evidence="3 11">Belongs to the PIGV family.</text>
</comment>
<keyword evidence="9 11" id="KW-1133">Transmembrane helix</keyword>
<evidence type="ECO:0000313" key="13">
    <source>
        <dbReference type="EMBL" id="RQM16933.1"/>
    </source>
</evidence>
<protein>
    <recommendedName>
        <fullName evidence="11">GPI mannosyltransferase 2</fullName>
        <ecNumber evidence="11">2.4.1.-</ecNumber>
    </recommendedName>
</protein>
<dbReference type="Pfam" id="PF04188">
    <property type="entry name" value="Mannosyl_trans2"/>
    <property type="match status" value="1"/>
</dbReference>
<dbReference type="GO" id="GO:0004376">
    <property type="term" value="F:GPI mannosyltransferase activity"/>
    <property type="evidence" value="ECO:0007669"/>
    <property type="project" value="InterPro"/>
</dbReference>
<keyword evidence="5 11" id="KW-0328">Glycosyltransferase</keyword>
<dbReference type="GO" id="GO:0031501">
    <property type="term" value="C:mannosyltransferase complex"/>
    <property type="evidence" value="ECO:0007669"/>
    <property type="project" value="TreeGrafter"/>
</dbReference>
<evidence type="ECO:0000313" key="14">
    <source>
        <dbReference type="Proteomes" id="UP000282087"/>
    </source>
</evidence>
<dbReference type="EC" id="2.4.1.-" evidence="11"/>
<evidence type="ECO:0000313" key="12">
    <source>
        <dbReference type="EMBL" id="RMX67282.1"/>
    </source>
</evidence>
<keyword evidence="6 11" id="KW-0808">Transferase</keyword>
<comment type="caution">
    <text evidence="12">The sequence shown here is derived from an EMBL/GenBank/DDBJ whole genome shotgun (WGS) entry which is preliminary data.</text>
</comment>
<evidence type="ECO:0000256" key="5">
    <source>
        <dbReference type="ARBA" id="ARBA00022676"/>
    </source>
</evidence>
<feature type="transmembrane region" description="Helical" evidence="11">
    <location>
        <begin position="226"/>
        <end position="246"/>
    </location>
</feature>
<dbReference type="InterPro" id="IPR007315">
    <property type="entry name" value="PIG-V/Gpi18"/>
</dbReference>
<dbReference type="AlphaFoldDB" id="A0A3M6VLU7"/>
<keyword evidence="8 11" id="KW-0256">Endoplasmic reticulum</keyword>
<evidence type="ECO:0000313" key="15">
    <source>
        <dbReference type="Proteomes" id="UP000286097"/>
    </source>
</evidence>
<evidence type="ECO:0000256" key="8">
    <source>
        <dbReference type="ARBA" id="ARBA00022824"/>
    </source>
</evidence>
<organism evidence="12 14">
    <name type="scientific">Peronospora effusa</name>
    <dbReference type="NCBI Taxonomy" id="542832"/>
    <lineage>
        <taxon>Eukaryota</taxon>
        <taxon>Sar</taxon>
        <taxon>Stramenopiles</taxon>
        <taxon>Oomycota</taxon>
        <taxon>Peronosporomycetes</taxon>
        <taxon>Peronosporales</taxon>
        <taxon>Peronosporaceae</taxon>
        <taxon>Peronospora</taxon>
    </lineage>
</organism>
<feature type="transmembrane region" description="Helical" evidence="11">
    <location>
        <begin position="12"/>
        <end position="34"/>
    </location>
</feature>
<feature type="transmembrane region" description="Helical" evidence="11">
    <location>
        <begin position="311"/>
        <end position="329"/>
    </location>
</feature>
<keyword evidence="14" id="KW-1185">Reference proteome</keyword>
<feature type="transmembrane region" description="Helical" evidence="11">
    <location>
        <begin position="179"/>
        <end position="206"/>
    </location>
</feature>
<dbReference type="UniPathway" id="UPA00196"/>
<accession>A0A3M6VLU7</accession>
<dbReference type="STRING" id="542832.A0A3M6VLU7"/>
<evidence type="ECO:0000256" key="2">
    <source>
        <dbReference type="ARBA" id="ARBA00004687"/>
    </source>
</evidence>
<dbReference type="PROSITE" id="PS51257">
    <property type="entry name" value="PROKAR_LIPOPROTEIN"/>
    <property type="match status" value="1"/>
</dbReference>
<dbReference type="Proteomes" id="UP000282087">
    <property type="component" value="Unassembled WGS sequence"/>
</dbReference>
<sequence>MIRMYERSVVTFAVVTRAWVTLVAVSTACIVTPYDTSSHLQADGSLLAALSNWDGVYFSHIALHGYDFEHFHAFFPLYPLLMRWFAHFLPLEDKSAVIASGWIISNVSFVLAALFLYRLGCIVIGDEIIARRAAYLFCVTPSSIFMSSVYSESLMCLLSFSGMYFLAKHAQTPKPRRTFCDLVYCALLFGAASATRSNGILLSLFIAWHRVTVSPPPREMVRFFGFWIRTAALGVLAVAPQIMYFVTSMMPYCPLLVKHLGGEVSGSNEMEDRSWCAMAVPNVFAMYTFIQSEYWNVGLFRYYELNQLPNFLLAAPIIALSVHALHGYFRGTIVPGRPRVILQQERGKSGWRGTALTPYYAHWLFLIVNALLVVHIQVTTRLLCACPPLFWHPASLLCDSTITRKASPVMTRYGRVIVTYFLLFTVLGSVLFPSFYPWT</sequence>
<feature type="transmembrane region" description="Helical" evidence="11">
    <location>
        <begin position="359"/>
        <end position="378"/>
    </location>
</feature>
<dbReference type="EMBL" id="QLLG01000171">
    <property type="protein sequence ID" value="RMX67282.1"/>
    <property type="molecule type" value="Genomic_DNA"/>
</dbReference>
<evidence type="ECO:0000256" key="6">
    <source>
        <dbReference type="ARBA" id="ARBA00022679"/>
    </source>
</evidence>
<reference evidence="14 15" key="1">
    <citation type="submission" date="2018-06" db="EMBL/GenBank/DDBJ databases">
        <title>Comparative genomics of downy mildews reveals potential adaptations to biotrophy.</title>
        <authorList>
            <person name="Fletcher K."/>
            <person name="Klosterman S.J."/>
            <person name="Derevnina L."/>
            <person name="Martin F."/>
            <person name="Koike S."/>
            <person name="Reyes Chin-Wo S."/>
            <person name="Mou B."/>
            <person name="Michelmore R."/>
        </authorList>
    </citation>
    <scope>NUCLEOTIDE SEQUENCE [LARGE SCALE GENOMIC DNA]</scope>
    <source>
        <strain evidence="13 15">R13</strain>
        <strain evidence="12 14">R14</strain>
    </source>
</reference>
<keyword evidence="7 11" id="KW-0812">Transmembrane</keyword>
<comment type="caution">
    <text evidence="11">Lacks conserved residue(s) required for the propagation of feature annotation.</text>
</comment>
<dbReference type="EMBL" id="QKXF01000106">
    <property type="protein sequence ID" value="RQM16933.1"/>
    <property type="molecule type" value="Genomic_DNA"/>
</dbReference>
<evidence type="ECO:0000256" key="1">
    <source>
        <dbReference type="ARBA" id="ARBA00004477"/>
    </source>
</evidence>
<evidence type="ECO:0000256" key="3">
    <source>
        <dbReference type="ARBA" id="ARBA00008698"/>
    </source>
</evidence>
<dbReference type="PANTHER" id="PTHR12468:SF2">
    <property type="entry name" value="GPI MANNOSYLTRANSFERASE 2"/>
    <property type="match status" value="1"/>
</dbReference>
<dbReference type="GO" id="GO:0005789">
    <property type="term" value="C:endoplasmic reticulum membrane"/>
    <property type="evidence" value="ECO:0007669"/>
    <property type="project" value="UniProtKB-SubCell"/>
</dbReference>
<name>A0A3M6VLU7_9STRA</name>
<evidence type="ECO:0000256" key="10">
    <source>
        <dbReference type="ARBA" id="ARBA00023136"/>
    </source>
</evidence>
<dbReference type="GO" id="GO:0006506">
    <property type="term" value="P:GPI anchor biosynthetic process"/>
    <property type="evidence" value="ECO:0007669"/>
    <property type="project" value="UniProtKB-UniPathway"/>
</dbReference>
<dbReference type="PANTHER" id="PTHR12468">
    <property type="entry name" value="GPI MANNOSYLTRANSFERASE 2"/>
    <property type="match status" value="1"/>
</dbReference>
<comment type="subcellular location">
    <subcellularLocation>
        <location evidence="1 11">Endoplasmic reticulum membrane</location>
        <topology evidence="1 11">Multi-pass membrane protein</topology>
    </subcellularLocation>
</comment>
<gene>
    <name evidence="13" type="ORF">DD237_002745</name>
    <name evidence="12" type="ORF">DD238_002124</name>
</gene>
<keyword evidence="4 11" id="KW-0337">GPI-anchor biosynthesis</keyword>
<comment type="function">
    <text evidence="11">Mannosyltransferase involved in glycosylphosphatidylinositol-anchor biosynthesis.</text>
</comment>
<feature type="transmembrane region" description="Helical" evidence="11">
    <location>
        <begin position="103"/>
        <end position="125"/>
    </location>
</feature>
<comment type="pathway">
    <text evidence="2 11">Glycolipid biosynthesis; glycosylphosphatidylinositol-anchor biosynthesis.</text>
</comment>
<evidence type="ECO:0000256" key="7">
    <source>
        <dbReference type="ARBA" id="ARBA00022692"/>
    </source>
</evidence>
<proteinExistence type="inferred from homology"/>
<dbReference type="Proteomes" id="UP000286097">
    <property type="component" value="Unassembled WGS sequence"/>
</dbReference>
<dbReference type="GO" id="GO:0000009">
    <property type="term" value="F:alpha-1,6-mannosyltransferase activity"/>
    <property type="evidence" value="ECO:0007669"/>
    <property type="project" value="InterPro"/>
</dbReference>